<dbReference type="Proteomes" id="UP000822688">
    <property type="component" value="Chromosome 10"/>
</dbReference>
<organism evidence="3 4">
    <name type="scientific">Ceratodon purpureus</name>
    <name type="common">Fire moss</name>
    <name type="synonym">Dicranum purpureum</name>
    <dbReference type="NCBI Taxonomy" id="3225"/>
    <lineage>
        <taxon>Eukaryota</taxon>
        <taxon>Viridiplantae</taxon>
        <taxon>Streptophyta</taxon>
        <taxon>Embryophyta</taxon>
        <taxon>Bryophyta</taxon>
        <taxon>Bryophytina</taxon>
        <taxon>Bryopsida</taxon>
        <taxon>Dicranidae</taxon>
        <taxon>Pseudoditrichales</taxon>
        <taxon>Ditrichaceae</taxon>
        <taxon>Ceratodon</taxon>
    </lineage>
</organism>
<protein>
    <recommendedName>
        <fullName evidence="5">Golgi apparatus membrane protein TVP15</fullName>
    </recommendedName>
</protein>
<keyword evidence="2" id="KW-1133">Transmembrane helix</keyword>
<dbReference type="EMBL" id="CM026431">
    <property type="protein sequence ID" value="KAG0559004.1"/>
    <property type="molecule type" value="Genomic_DNA"/>
</dbReference>
<evidence type="ECO:0000313" key="3">
    <source>
        <dbReference type="EMBL" id="KAG0559004.1"/>
    </source>
</evidence>
<feature type="transmembrane region" description="Helical" evidence="2">
    <location>
        <begin position="153"/>
        <end position="177"/>
    </location>
</feature>
<gene>
    <name evidence="3" type="ORF">KC19_10G071700</name>
</gene>
<name>A0A8T0GL93_CERPU</name>
<evidence type="ECO:0008006" key="5">
    <source>
        <dbReference type="Google" id="ProtNLM"/>
    </source>
</evidence>
<feature type="compositionally biased region" description="Basic and acidic residues" evidence="1">
    <location>
        <begin position="8"/>
        <end position="23"/>
    </location>
</feature>
<feature type="transmembrane region" description="Helical" evidence="2">
    <location>
        <begin position="198"/>
        <end position="218"/>
    </location>
</feature>
<dbReference type="PANTHER" id="PTHR34965">
    <property type="entry name" value="OS07G0118300 PROTEIN"/>
    <property type="match status" value="1"/>
</dbReference>
<sequence>MGALDFFENLRDGGSEKGEKGESGESGAVGAEEAAAPSAPPVSDQADLEAPLLQQNGTNQVDPRYGVPVEQVPPVLLQAPPPENDSLLYVCRVLSTVTAVGSLLCLVVNAISLLRSFDYRGFDYRVSVFVGILRSYTIAIAVLVIVAETEWELLFRFFGILEFWVGRGLFQILVAALTRVLRRASGETPAESLLHEIASWWLFGCGILYSVAVSAILVS</sequence>
<evidence type="ECO:0000313" key="4">
    <source>
        <dbReference type="Proteomes" id="UP000822688"/>
    </source>
</evidence>
<keyword evidence="2" id="KW-0472">Membrane</keyword>
<accession>A0A8T0GL93</accession>
<keyword evidence="4" id="KW-1185">Reference proteome</keyword>
<dbReference type="AlphaFoldDB" id="A0A8T0GL93"/>
<proteinExistence type="predicted"/>
<evidence type="ECO:0000256" key="1">
    <source>
        <dbReference type="SAM" id="MobiDB-lite"/>
    </source>
</evidence>
<feature type="transmembrane region" description="Helical" evidence="2">
    <location>
        <begin position="87"/>
        <end position="114"/>
    </location>
</feature>
<dbReference type="PANTHER" id="PTHR34965:SF1">
    <property type="entry name" value="OS07G0118300 PROTEIN"/>
    <property type="match status" value="1"/>
</dbReference>
<evidence type="ECO:0000256" key="2">
    <source>
        <dbReference type="SAM" id="Phobius"/>
    </source>
</evidence>
<feature type="region of interest" description="Disordered" evidence="1">
    <location>
        <begin position="1"/>
        <end position="48"/>
    </location>
</feature>
<comment type="caution">
    <text evidence="3">The sequence shown here is derived from an EMBL/GenBank/DDBJ whole genome shotgun (WGS) entry which is preliminary data.</text>
</comment>
<feature type="transmembrane region" description="Helical" evidence="2">
    <location>
        <begin position="126"/>
        <end position="147"/>
    </location>
</feature>
<reference evidence="3" key="1">
    <citation type="submission" date="2020-06" db="EMBL/GenBank/DDBJ databases">
        <title>WGS assembly of Ceratodon purpureus strain R40.</title>
        <authorList>
            <person name="Carey S.B."/>
            <person name="Jenkins J."/>
            <person name="Shu S."/>
            <person name="Lovell J.T."/>
            <person name="Sreedasyam A."/>
            <person name="Maumus F."/>
            <person name="Tiley G.P."/>
            <person name="Fernandez-Pozo N."/>
            <person name="Barry K."/>
            <person name="Chen C."/>
            <person name="Wang M."/>
            <person name="Lipzen A."/>
            <person name="Daum C."/>
            <person name="Saski C.A."/>
            <person name="Payton A.C."/>
            <person name="Mcbreen J.C."/>
            <person name="Conrad R.E."/>
            <person name="Kollar L.M."/>
            <person name="Olsson S."/>
            <person name="Huttunen S."/>
            <person name="Landis J.B."/>
            <person name="Wickett N.J."/>
            <person name="Johnson M.G."/>
            <person name="Rensing S.A."/>
            <person name="Grimwood J."/>
            <person name="Schmutz J."/>
            <person name="Mcdaniel S.F."/>
        </authorList>
    </citation>
    <scope>NUCLEOTIDE SEQUENCE</scope>
    <source>
        <strain evidence="3">R40</strain>
    </source>
</reference>
<feature type="compositionally biased region" description="Low complexity" evidence="1">
    <location>
        <begin position="25"/>
        <end position="43"/>
    </location>
</feature>
<keyword evidence="2" id="KW-0812">Transmembrane</keyword>